<dbReference type="PANTHER" id="PTHR48050:SF13">
    <property type="entry name" value="STEROL 3-BETA-GLUCOSYLTRANSFERASE UGT80A2"/>
    <property type="match status" value="1"/>
</dbReference>
<gene>
    <name evidence="6" type="ORF">HDA37_002996</name>
</gene>
<dbReference type="AlphaFoldDB" id="A0A852W5Q3"/>
<comment type="similarity">
    <text evidence="1">Belongs to the glycosyltransferase 28 family.</text>
</comment>
<feature type="domain" description="Erythromycin biosynthesis protein CIII-like N-terminal" evidence="5">
    <location>
        <begin position="23"/>
        <end position="221"/>
    </location>
</feature>
<dbReference type="InterPro" id="IPR010610">
    <property type="entry name" value="EryCIII-like_C"/>
</dbReference>
<dbReference type="InterPro" id="IPR048284">
    <property type="entry name" value="EryCIII-like_N"/>
</dbReference>
<proteinExistence type="inferred from homology"/>
<dbReference type="GO" id="GO:0016757">
    <property type="term" value="F:glycosyltransferase activity"/>
    <property type="evidence" value="ECO:0007669"/>
    <property type="project" value="UniProtKB-KW"/>
</dbReference>
<dbReference type="RefSeq" id="WP_179761451.1">
    <property type="nucleotide sequence ID" value="NZ_BAAAJZ010000003.1"/>
</dbReference>
<evidence type="ECO:0000256" key="1">
    <source>
        <dbReference type="ARBA" id="ARBA00006962"/>
    </source>
</evidence>
<sequence length="374" mass="38699">MRVLVVAAPLSGHLTPLLPLAHALWDSGHEVLLAGGGDAHPLPGTDPLPFIDVARSLRVGRLAARSLVAHPVTARAELAGRGGDAGVRSLFGPVNEELTDALVTVAEQWRPDVVVYEPLAVAGALAAARHDVPAVLHENGLLDGFALVRTLLDSRPLQRARLRHGLRGVPPPAIALTIAPSSLVGARDALAVRPGRTRGSGRSSLPAWLSGPSVRPRVLVLRGGGPVRGDLQSSAVRALQGVRADGTDCELVLVRPPARLLRHHGPGVRTVGRVPLDELLPACAAVLHDGSAAHVLAALAAGVPQLALPGPGDRRHNAELVAARGAGLGGPFTADTLRRLLHDGELAAAARDVRTEIAAMPTPQARVEVLTALA</sequence>
<dbReference type="Gene3D" id="3.40.50.2000">
    <property type="entry name" value="Glycogen Phosphorylase B"/>
    <property type="match status" value="2"/>
</dbReference>
<dbReference type="SUPFAM" id="SSF53756">
    <property type="entry name" value="UDP-Glycosyltransferase/glycogen phosphorylase"/>
    <property type="match status" value="1"/>
</dbReference>
<dbReference type="EMBL" id="JACCCZ010000001">
    <property type="protein sequence ID" value="NYG02711.1"/>
    <property type="molecule type" value="Genomic_DNA"/>
</dbReference>
<keyword evidence="2" id="KW-0328">Glycosyltransferase</keyword>
<evidence type="ECO:0000313" key="7">
    <source>
        <dbReference type="Proteomes" id="UP000549695"/>
    </source>
</evidence>
<reference evidence="6 7" key="1">
    <citation type="submission" date="2020-07" db="EMBL/GenBank/DDBJ databases">
        <title>Sequencing the genomes of 1000 actinobacteria strains.</title>
        <authorList>
            <person name="Klenk H.-P."/>
        </authorList>
    </citation>
    <scope>NUCLEOTIDE SEQUENCE [LARGE SCALE GENOMIC DNA]</scope>
    <source>
        <strain evidence="6 7">DSM 44749</strain>
    </source>
</reference>
<keyword evidence="7" id="KW-1185">Reference proteome</keyword>
<evidence type="ECO:0000256" key="3">
    <source>
        <dbReference type="ARBA" id="ARBA00022679"/>
    </source>
</evidence>
<dbReference type="InterPro" id="IPR050426">
    <property type="entry name" value="Glycosyltransferase_28"/>
</dbReference>
<dbReference type="GeneID" id="98052740"/>
<comment type="caution">
    <text evidence="6">The sequence shown here is derived from an EMBL/GenBank/DDBJ whole genome shotgun (WGS) entry which is preliminary data.</text>
</comment>
<dbReference type="Pfam" id="PF06722">
    <property type="entry name" value="EryCIII-like_C"/>
    <property type="match status" value="1"/>
</dbReference>
<dbReference type="PANTHER" id="PTHR48050">
    <property type="entry name" value="STEROL 3-BETA-GLUCOSYLTRANSFERASE"/>
    <property type="match status" value="1"/>
</dbReference>
<name>A0A852W5Q3_PSEA5</name>
<dbReference type="Proteomes" id="UP000549695">
    <property type="component" value="Unassembled WGS sequence"/>
</dbReference>
<evidence type="ECO:0000256" key="2">
    <source>
        <dbReference type="ARBA" id="ARBA00022676"/>
    </source>
</evidence>
<protein>
    <submittedName>
        <fullName evidence="6">UDP:flavonoid glycosyltransferase YjiC (YdhE family)</fullName>
    </submittedName>
</protein>
<keyword evidence="3" id="KW-0808">Transferase</keyword>
<evidence type="ECO:0000313" key="6">
    <source>
        <dbReference type="EMBL" id="NYG02711.1"/>
    </source>
</evidence>
<accession>A0A852W5Q3</accession>
<dbReference type="Pfam" id="PF21036">
    <property type="entry name" value="EryCIII-like_N"/>
    <property type="match status" value="1"/>
</dbReference>
<evidence type="ECO:0000259" key="4">
    <source>
        <dbReference type="Pfam" id="PF06722"/>
    </source>
</evidence>
<feature type="domain" description="Erythromycin biosynthesis protein CIII-like C-terminal" evidence="4">
    <location>
        <begin position="258"/>
        <end position="373"/>
    </location>
</feature>
<organism evidence="6 7">
    <name type="scientific">Pseudonocardia alni</name>
    <name type="common">Amycolata alni</name>
    <dbReference type="NCBI Taxonomy" id="33907"/>
    <lineage>
        <taxon>Bacteria</taxon>
        <taxon>Bacillati</taxon>
        <taxon>Actinomycetota</taxon>
        <taxon>Actinomycetes</taxon>
        <taxon>Pseudonocardiales</taxon>
        <taxon>Pseudonocardiaceae</taxon>
        <taxon>Pseudonocardia</taxon>
    </lineage>
</organism>
<evidence type="ECO:0000259" key="5">
    <source>
        <dbReference type="Pfam" id="PF21036"/>
    </source>
</evidence>